<proteinExistence type="predicted"/>
<evidence type="ECO:0000256" key="1">
    <source>
        <dbReference type="SAM" id="MobiDB-lite"/>
    </source>
</evidence>
<sequence length="110" mass="11632">MLEDPRDRAGLLAVKGKDSKCTATPEQYALLSNFCEIHGALAAEGALTLQYPEGRDRSCQNSHLSPGPVGSAPPAAAPRGSLHTPANQLHLIFGRNWPQVDVGPFLTSAT</sequence>
<protein>
    <submittedName>
        <fullName evidence="2">Uncharacterized protein</fullName>
    </submittedName>
</protein>
<dbReference type="EMBL" id="CADEAL010003925">
    <property type="protein sequence ID" value="CAB1446714.1"/>
    <property type="molecule type" value="Genomic_DNA"/>
</dbReference>
<dbReference type="AlphaFoldDB" id="A0A9N7VCC2"/>
<feature type="compositionally biased region" description="Low complexity" evidence="1">
    <location>
        <begin position="65"/>
        <end position="81"/>
    </location>
</feature>
<gene>
    <name evidence="2" type="ORF">PLEPLA_LOCUS34439</name>
</gene>
<comment type="caution">
    <text evidence="2">The sequence shown here is derived from an EMBL/GenBank/DDBJ whole genome shotgun (WGS) entry which is preliminary data.</text>
</comment>
<organism evidence="2 3">
    <name type="scientific">Pleuronectes platessa</name>
    <name type="common">European plaice</name>
    <dbReference type="NCBI Taxonomy" id="8262"/>
    <lineage>
        <taxon>Eukaryota</taxon>
        <taxon>Metazoa</taxon>
        <taxon>Chordata</taxon>
        <taxon>Craniata</taxon>
        <taxon>Vertebrata</taxon>
        <taxon>Euteleostomi</taxon>
        <taxon>Actinopterygii</taxon>
        <taxon>Neopterygii</taxon>
        <taxon>Teleostei</taxon>
        <taxon>Neoteleostei</taxon>
        <taxon>Acanthomorphata</taxon>
        <taxon>Carangaria</taxon>
        <taxon>Pleuronectiformes</taxon>
        <taxon>Pleuronectoidei</taxon>
        <taxon>Pleuronectidae</taxon>
        <taxon>Pleuronectes</taxon>
    </lineage>
</organism>
<reference evidence="2" key="1">
    <citation type="submission" date="2020-03" db="EMBL/GenBank/DDBJ databases">
        <authorList>
            <person name="Weist P."/>
        </authorList>
    </citation>
    <scope>NUCLEOTIDE SEQUENCE</scope>
</reference>
<evidence type="ECO:0000313" key="3">
    <source>
        <dbReference type="Proteomes" id="UP001153269"/>
    </source>
</evidence>
<dbReference type="Proteomes" id="UP001153269">
    <property type="component" value="Unassembled WGS sequence"/>
</dbReference>
<keyword evidence="3" id="KW-1185">Reference proteome</keyword>
<name>A0A9N7VCC2_PLEPL</name>
<evidence type="ECO:0000313" key="2">
    <source>
        <dbReference type="EMBL" id="CAB1446714.1"/>
    </source>
</evidence>
<feature type="region of interest" description="Disordered" evidence="1">
    <location>
        <begin position="54"/>
        <end position="81"/>
    </location>
</feature>
<accession>A0A9N7VCC2</accession>